<dbReference type="InterPro" id="IPR045079">
    <property type="entry name" value="Oxoprolinase-like"/>
</dbReference>
<dbReference type="Proteomes" id="UP000320184">
    <property type="component" value="Unassembled WGS sequence"/>
</dbReference>
<accession>A0A538SPJ6</accession>
<evidence type="ECO:0000313" key="4">
    <source>
        <dbReference type="Proteomes" id="UP000320184"/>
    </source>
</evidence>
<dbReference type="GO" id="GO:0005829">
    <property type="term" value="C:cytosol"/>
    <property type="evidence" value="ECO:0007669"/>
    <property type="project" value="TreeGrafter"/>
</dbReference>
<feature type="region of interest" description="Disordered" evidence="1">
    <location>
        <begin position="549"/>
        <end position="592"/>
    </location>
</feature>
<evidence type="ECO:0000259" key="2">
    <source>
        <dbReference type="Pfam" id="PF02538"/>
    </source>
</evidence>
<organism evidence="3 4">
    <name type="scientific">Eiseniibacteriota bacterium</name>
    <dbReference type="NCBI Taxonomy" id="2212470"/>
    <lineage>
        <taxon>Bacteria</taxon>
        <taxon>Candidatus Eiseniibacteriota</taxon>
    </lineage>
</organism>
<gene>
    <name evidence="3" type="ORF">E6K73_01660</name>
</gene>
<sequence length="592" mass="62620">MRGRARSARRGARGREKPRPGEGVRLALYQGLFAAAAEEMGATLMRTAHSPNIKERLDHSCAVFDPRGRLVAQAAHIPVHLGSLPRAVEAALELGPFRDGDTVMLNDPFAGGTHLPDLTLVSPVLLTRSGSPDFFVATRAHHADIGGAAPGSMPLAREVYEEGLRIPPVFLARAGRPVPDVLRLLLANVRTPDERRADLDAQLGAQATGARRLGEWARRRGAAELRRAAALLMDHAERCVRAAIGELPRGTFRFEDALDDDGLTPEPVRIAATLTIGADRVRVDFTGSSPQTAGPVNAVEPVTRAAASYALRCVLGGDFPVNDGAFRPIEVIAPRGTVVNPLPPAAVSAGNVETSQRIVDVVLGALAQALPDRVPAASYGTMSNLLIGGTEPLSGRPFAYYETLAGGHGAGPGWHGASAMQGHMTNTRNTPIESLEHAYPIRVLATRIRRGSGGQGRFRGGDGIERVVELLARSRVTVISDRRSRGPYGLQGGAAGRPGENLVQERRDAAPRLMPGKFQIDLREGAVLTVASPGGGGFGAPRVRPLQAADKAEDENSGGTHTARGSGFVGSLLQRASAMRRVPANPGSRKRK</sequence>
<feature type="region of interest" description="Disordered" evidence="1">
    <location>
        <begin position="1"/>
        <end position="21"/>
    </location>
</feature>
<dbReference type="Pfam" id="PF02538">
    <property type="entry name" value="Hydantoinase_B"/>
    <property type="match status" value="1"/>
</dbReference>
<dbReference type="EMBL" id="VBOT01000021">
    <property type="protein sequence ID" value="TMQ53275.1"/>
    <property type="molecule type" value="Genomic_DNA"/>
</dbReference>
<dbReference type="AlphaFoldDB" id="A0A538SPJ6"/>
<dbReference type="GO" id="GO:0017168">
    <property type="term" value="F:5-oxoprolinase (ATP-hydrolyzing) activity"/>
    <property type="evidence" value="ECO:0007669"/>
    <property type="project" value="TreeGrafter"/>
</dbReference>
<evidence type="ECO:0000313" key="3">
    <source>
        <dbReference type="EMBL" id="TMQ53275.1"/>
    </source>
</evidence>
<dbReference type="PANTHER" id="PTHR11365:SF23">
    <property type="entry name" value="HYPOTHETICAL 5-OXOPROLINASE (EUROFUNG)-RELATED"/>
    <property type="match status" value="1"/>
</dbReference>
<dbReference type="PANTHER" id="PTHR11365">
    <property type="entry name" value="5-OXOPROLINASE RELATED"/>
    <property type="match status" value="1"/>
</dbReference>
<dbReference type="GO" id="GO:0006749">
    <property type="term" value="P:glutathione metabolic process"/>
    <property type="evidence" value="ECO:0007669"/>
    <property type="project" value="TreeGrafter"/>
</dbReference>
<comment type="caution">
    <text evidence="3">The sequence shown here is derived from an EMBL/GenBank/DDBJ whole genome shotgun (WGS) entry which is preliminary data.</text>
</comment>
<proteinExistence type="predicted"/>
<protein>
    <submittedName>
        <fullName evidence="3">Hydantoinase B/oxoprolinase family protein</fullName>
    </submittedName>
</protein>
<dbReference type="InterPro" id="IPR003692">
    <property type="entry name" value="Hydantoinase_B"/>
</dbReference>
<reference evidence="3 4" key="1">
    <citation type="journal article" date="2019" name="Nat. Microbiol.">
        <title>Mediterranean grassland soil C-N compound turnover is dependent on rainfall and depth, and is mediated by genomically divergent microorganisms.</title>
        <authorList>
            <person name="Diamond S."/>
            <person name="Andeer P.F."/>
            <person name="Li Z."/>
            <person name="Crits-Christoph A."/>
            <person name="Burstein D."/>
            <person name="Anantharaman K."/>
            <person name="Lane K.R."/>
            <person name="Thomas B.C."/>
            <person name="Pan C."/>
            <person name="Northen T.R."/>
            <person name="Banfield J.F."/>
        </authorList>
    </citation>
    <scope>NUCLEOTIDE SEQUENCE [LARGE SCALE GENOMIC DNA]</scope>
    <source>
        <strain evidence="3">WS_3</strain>
    </source>
</reference>
<evidence type="ECO:0000256" key="1">
    <source>
        <dbReference type="SAM" id="MobiDB-lite"/>
    </source>
</evidence>
<feature type="compositionally biased region" description="Basic residues" evidence="1">
    <location>
        <begin position="1"/>
        <end position="12"/>
    </location>
</feature>
<feature type="domain" description="Hydantoinase B/oxoprolinase" evidence="2">
    <location>
        <begin position="24"/>
        <end position="541"/>
    </location>
</feature>
<name>A0A538SPJ6_UNCEI</name>